<reference evidence="1" key="1">
    <citation type="submission" date="2022-08" db="EMBL/GenBank/DDBJ databases">
        <title>Genome Sequence of Fusarium decemcellulare.</title>
        <authorList>
            <person name="Buettner E."/>
        </authorList>
    </citation>
    <scope>NUCLEOTIDE SEQUENCE</scope>
    <source>
        <strain evidence="1">Babe19</strain>
    </source>
</reference>
<gene>
    <name evidence="1" type="ORF">NM208_g1350</name>
</gene>
<evidence type="ECO:0000313" key="1">
    <source>
        <dbReference type="EMBL" id="KAJ3547729.1"/>
    </source>
</evidence>
<name>A0ACC1SWK1_9HYPO</name>
<dbReference type="EMBL" id="JANRMS010000069">
    <property type="protein sequence ID" value="KAJ3547729.1"/>
    <property type="molecule type" value="Genomic_DNA"/>
</dbReference>
<proteinExistence type="predicted"/>
<sequence length="843" mass="94143">MTSIVLHPKSVGLQAKSSTHRSPLACLNCRSRKVRCDVSKKSQPCTNCILDKHDCVVTKRGARRPNSLYKPLVRNRGAKEDRPTQSPCENTRAQVQDQISTQKQPSTVQDFTSASSEGFNNVSTEDVRTDTDSPTNASPGSSDNVPLAADLFSCMGSSPASEPLSEPTNLIIYCSYSFMSVSNMFYAPQQDVQLLDSRGCFKLPIRSILDCFIEQYFLHVHPLLPVLSESDFWEAYHSPLPPETQRTSLFLIQAMLFASSNFVPIETLQQLGYSSVRGARAAFYSKAKLLYDMRVDASPIQTAQASLLLTYWTPSLRAESKPNTSWLRVAIETAKSLKADLYSKESSLYPEETNKHADLRRLWWCCIIRDRILHLGVRRSILITPAHFDFEKNFPLGSAELQKEVRCSRMYCSETRESLATIIAETAKLCVILTDLLLMVFPSNGDRGHWNSDFSISCRLRTNKDLLRRWYNENPFGDWGVLSEDKSVILYTSLMYTYYHWATIVLCYFDMRNSQASSKKKSPQTTVTETQGEVQRSVSNIADILERLDRLGLAQWLPISIVAYTAFPLALHILDAMFAGHDESQTTERKNWEPAKQRRLSSMINVMKLFHEHYDGVEEVVGAIRHFVRHVEQHTSSNMVTSGGFGNSSISSGWDLNLSLAMDWTLSSGKSPESQDFASYLRMLVQTPINERRGTSFATKASSQLSTVPDKTSDGAILEKANSHNDDSNGSSDGIHPNAGLLAQEGPGLGPFNHGKSPVTRDPSFTLDPTLSLTPQSLIQDRSEEALAFPCIGEMPNYFVDFEGSRNLEAEMSLLVDATLNGSLVDFGLSDVMDETGRDSEAQ</sequence>
<comment type="caution">
    <text evidence="1">The sequence shown here is derived from an EMBL/GenBank/DDBJ whole genome shotgun (WGS) entry which is preliminary data.</text>
</comment>
<keyword evidence="2" id="KW-1185">Reference proteome</keyword>
<evidence type="ECO:0000313" key="2">
    <source>
        <dbReference type="Proteomes" id="UP001148629"/>
    </source>
</evidence>
<accession>A0ACC1SWK1</accession>
<dbReference type="Proteomes" id="UP001148629">
    <property type="component" value="Unassembled WGS sequence"/>
</dbReference>
<protein>
    <submittedName>
        <fullName evidence="1">Uncharacterized protein</fullName>
    </submittedName>
</protein>
<organism evidence="1 2">
    <name type="scientific">Fusarium decemcellulare</name>
    <dbReference type="NCBI Taxonomy" id="57161"/>
    <lineage>
        <taxon>Eukaryota</taxon>
        <taxon>Fungi</taxon>
        <taxon>Dikarya</taxon>
        <taxon>Ascomycota</taxon>
        <taxon>Pezizomycotina</taxon>
        <taxon>Sordariomycetes</taxon>
        <taxon>Hypocreomycetidae</taxon>
        <taxon>Hypocreales</taxon>
        <taxon>Nectriaceae</taxon>
        <taxon>Fusarium</taxon>
        <taxon>Fusarium decemcellulare species complex</taxon>
    </lineage>
</organism>